<accession>A0A5B8FQY7</accession>
<dbReference type="PANTHER" id="PTHR43776">
    <property type="entry name" value="TRANSPORT ATP-BINDING PROTEIN"/>
    <property type="match status" value="1"/>
</dbReference>
<evidence type="ECO:0000256" key="4">
    <source>
        <dbReference type="ARBA" id="ARBA00022840"/>
    </source>
</evidence>
<dbReference type="InterPro" id="IPR050319">
    <property type="entry name" value="ABC_transp_ATP-bind"/>
</dbReference>
<reference evidence="6 7" key="1">
    <citation type="submission" date="2019-06" db="EMBL/GenBank/DDBJ databases">
        <title>Genome sequence of Rhodobacteraceae bacterium D4M1.</title>
        <authorList>
            <person name="Cao J."/>
        </authorList>
    </citation>
    <scope>NUCLEOTIDE SEQUENCE [LARGE SCALE GENOMIC DNA]</scope>
    <source>
        <strain evidence="6 7">D4M1</strain>
    </source>
</reference>
<dbReference type="Gene3D" id="3.40.50.300">
    <property type="entry name" value="P-loop containing nucleotide triphosphate hydrolases"/>
    <property type="match status" value="2"/>
</dbReference>
<dbReference type="NCBIfam" id="NF007739">
    <property type="entry name" value="PRK10419.1"/>
    <property type="match status" value="2"/>
</dbReference>
<keyword evidence="7" id="KW-1185">Reference proteome</keyword>
<feature type="domain" description="ABC transporter" evidence="5">
    <location>
        <begin position="7"/>
        <end position="252"/>
    </location>
</feature>
<dbReference type="InterPro" id="IPR017871">
    <property type="entry name" value="ABC_transporter-like_CS"/>
</dbReference>
<sequence>MTGLLALRGLHVAYGTGPDTVPALRGVDLAVAPGGRLGLIGASGSGKTTALRAALGLLPPDGRITSGTVSFDGRDITAGPPRGLRGAGLAMVFQDARASLNPVRSAGDQIADALQAHAALSRTAARARALDLLGEAGLAEPGAVAGAVAHRLSGGQCQRVAIAAALACGPRLLVADEPATGLDGPGRAAVVALLDRLCRSRGMALVLISHDLRLAARLCDRVAVMEGGRVIEAGPAERIFRHPEQPRTRRLLAACPAPGRGLAELDPQAPALPPRRPAPAGPPLLSLRGLGKRFGRGGGGLQDISLDLAPGSCVGLTGESGAGKTTLARIIARLEDPDTGRILLDGTDLAACPARRFHAHPARGAVQLVFQDPLDSLTPRRPVSEAIAEPLRRLTGLRGAALAARVAELAGQVSLDPALLTRLPGALSGGQRARVGLARALAPAPRLLVLDEPTAALDMHVQAGVLHLLERLRAQLGLTCLLVSHDLEVLRLMCDRVVVMQAGRIVEDAPPDRLFAAPGHPHSQALIAAARG</sequence>
<proteinExistence type="inferred from homology"/>
<dbReference type="GO" id="GO:0016887">
    <property type="term" value="F:ATP hydrolysis activity"/>
    <property type="evidence" value="ECO:0007669"/>
    <property type="project" value="InterPro"/>
</dbReference>
<organism evidence="6 7">
    <name type="scientific">Paroceanicella profunda</name>
    <dbReference type="NCBI Taxonomy" id="2579971"/>
    <lineage>
        <taxon>Bacteria</taxon>
        <taxon>Pseudomonadati</taxon>
        <taxon>Pseudomonadota</taxon>
        <taxon>Alphaproteobacteria</taxon>
        <taxon>Rhodobacterales</taxon>
        <taxon>Paracoccaceae</taxon>
        <taxon>Paroceanicella</taxon>
    </lineage>
</organism>
<dbReference type="KEGG" id="ppru:FDP22_02665"/>
<evidence type="ECO:0000313" key="7">
    <source>
        <dbReference type="Proteomes" id="UP000305888"/>
    </source>
</evidence>
<dbReference type="PROSITE" id="PS00211">
    <property type="entry name" value="ABC_TRANSPORTER_1"/>
    <property type="match status" value="2"/>
</dbReference>
<comment type="similarity">
    <text evidence="1">Belongs to the ABC transporter superfamily.</text>
</comment>
<evidence type="ECO:0000256" key="2">
    <source>
        <dbReference type="ARBA" id="ARBA00022448"/>
    </source>
</evidence>
<keyword evidence="4 6" id="KW-0067">ATP-binding</keyword>
<dbReference type="OrthoDB" id="9802264at2"/>
<keyword evidence="2" id="KW-0813">Transport</keyword>
<gene>
    <name evidence="6" type="ORF">FDP22_02665</name>
</gene>
<dbReference type="AlphaFoldDB" id="A0A5B8FQY7"/>
<dbReference type="EMBL" id="CP040818">
    <property type="protein sequence ID" value="QDL90785.1"/>
    <property type="molecule type" value="Genomic_DNA"/>
</dbReference>
<keyword evidence="3" id="KW-0547">Nucleotide-binding</keyword>
<dbReference type="SUPFAM" id="SSF52540">
    <property type="entry name" value="P-loop containing nucleoside triphosphate hydrolases"/>
    <property type="match status" value="2"/>
</dbReference>
<dbReference type="Pfam" id="PF00005">
    <property type="entry name" value="ABC_tran"/>
    <property type="match status" value="2"/>
</dbReference>
<dbReference type="GO" id="GO:0055085">
    <property type="term" value="P:transmembrane transport"/>
    <property type="evidence" value="ECO:0007669"/>
    <property type="project" value="UniProtKB-ARBA"/>
</dbReference>
<evidence type="ECO:0000313" key="6">
    <source>
        <dbReference type="EMBL" id="QDL90785.1"/>
    </source>
</evidence>
<dbReference type="Proteomes" id="UP000305888">
    <property type="component" value="Chromosome"/>
</dbReference>
<evidence type="ECO:0000256" key="1">
    <source>
        <dbReference type="ARBA" id="ARBA00005417"/>
    </source>
</evidence>
<protein>
    <submittedName>
        <fullName evidence="6">ABC transporter ATP-binding protein</fullName>
    </submittedName>
</protein>
<dbReference type="InterPro" id="IPR003439">
    <property type="entry name" value="ABC_transporter-like_ATP-bd"/>
</dbReference>
<dbReference type="GO" id="GO:0005524">
    <property type="term" value="F:ATP binding"/>
    <property type="evidence" value="ECO:0007669"/>
    <property type="project" value="UniProtKB-KW"/>
</dbReference>
<dbReference type="CDD" id="cd03257">
    <property type="entry name" value="ABC_NikE_OppD_transporters"/>
    <property type="match status" value="2"/>
</dbReference>
<dbReference type="InterPro" id="IPR027417">
    <property type="entry name" value="P-loop_NTPase"/>
</dbReference>
<dbReference type="InterPro" id="IPR003593">
    <property type="entry name" value="AAA+_ATPase"/>
</dbReference>
<dbReference type="PANTHER" id="PTHR43776:SF7">
    <property type="entry name" value="D,D-DIPEPTIDE TRANSPORT ATP-BINDING PROTEIN DDPF-RELATED"/>
    <property type="match status" value="1"/>
</dbReference>
<evidence type="ECO:0000256" key="3">
    <source>
        <dbReference type="ARBA" id="ARBA00022741"/>
    </source>
</evidence>
<name>A0A5B8FQY7_9RHOB</name>
<dbReference type="SMART" id="SM00382">
    <property type="entry name" value="AAA"/>
    <property type="match status" value="2"/>
</dbReference>
<evidence type="ECO:0000259" key="5">
    <source>
        <dbReference type="PROSITE" id="PS50893"/>
    </source>
</evidence>
<dbReference type="PROSITE" id="PS50893">
    <property type="entry name" value="ABC_TRANSPORTER_2"/>
    <property type="match status" value="2"/>
</dbReference>
<dbReference type="RefSeq" id="WP_138576445.1">
    <property type="nucleotide sequence ID" value="NZ_CP040818.1"/>
</dbReference>
<feature type="domain" description="ABC transporter" evidence="5">
    <location>
        <begin position="285"/>
        <end position="527"/>
    </location>
</feature>